<feature type="domain" description="Uracil-DNA glycosylase-like" evidence="5">
    <location>
        <begin position="111"/>
        <end position="260"/>
    </location>
</feature>
<evidence type="ECO:0000256" key="3">
    <source>
        <dbReference type="ARBA" id="ARBA00022801"/>
    </source>
</evidence>
<comment type="similarity">
    <text evidence="1">Belongs to the uracil-DNA glycosylase (UDG) superfamily. UNG family.</text>
</comment>
<dbReference type="GO" id="GO:0097510">
    <property type="term" value="P:base-excision repair, AP site formation via deaminated base removal"/>
    <property type="evidence" value="ECO:0007669"/>
    <property type="project" value="TreeGrafter"/>
</dbReference>
<keyword evidence="3" id="KW-0378">Hydrolase</keyword>
<dbReference type="PANTHER" id="PTHR11264:SF0">
    <property type="entry name" value="URACIL-DNA GLYCOSYLASE"/>
    <property type="match status" value="1"/>
</dbReference>
<dbReference type="GO" id="GO:0005634">
    <property type="term" value="C:nucleus"/>
    <property type="evidence" value="ECO:0007669"/>
    <property type="project" value="TreeGrafter"/>
</dbReference>
<accession>A0A6C0CAX3</accession>
<evidence type="ECO:0000313" key="6">
    <source>
        <dbReference type="EMBL" id="QHT01493.1"/>
    </source>
</evidence>
<dbReference type="InterPro" id="IPR036895">
    <property type="entry name" value="Uracil-DNA_glycosylase-like_sf"/>
</dbReference>
<dbReference type="SUPFAM" id="SSF52141">
    <property type="entry name" value="Uracil-DNA glycosylase-like"/>
    <property type="match status" value="1"/>
</dbReference>
<evidence type="ECO:0000256" key="1">
    <source>
        <dbReference type="ARBA" id="ARBA00008184"/>
    </source>
</evidence>
<proteinExistence type="inferred from homology"/>
<dbReference type="GO" id="GO:0005739">
    <property type="term" value="C:mitochondrion"/>
    <property type="evidence" value="ECO:0007669"/>
    <property type="project" value="TreeGrafter"/>
</dbReference>
<dbReference type="InterPro" id="IPR002043">
    <property type="entry name" value="UDG_fam1"/>
</dbReference>
<evidence type="ECO:0000256" key="4">
    <source>
        <dbReference type="ARBA" id="ARBA00023204"/>
    </source>
</evidence>
<dbReference type="InterPro" id="IPR005122">
    <property type="entry name" value="Uracil-DNA_glycosylase-like"/>
</dbReference>
<dbReference type="GO" id="GO:0004844">
    <property type="term" value="F:uracil DNA N-glycosylase activity"/>
    <property type="evidence" value="ECO:0007669"/>
    <property type="project" value="InterPro"/>
</dbReference>
<sequence>MVILIILKKLIDSIHIKYYGYLIIITMSEKRHYLNYLLINVHNYKFKDWQEYFPDGKIKLDGLCINEDWGEFFDKTKEIQTEIEEKLTKRFLTNKKFVPYPELIFNSFNVVSPKKIKVIILGQDPYINMKEFDGINIPEAMGLSFSVPYGYPRPPSLYNIYANLVKFGHLKEMPHEGCLIGWVMQGCLMINSAFTTIWKKSFEHKEIWPDFTEQLIEYINENCKNVAILAWGKPAHGLCCNIDHKKHKVIYSSHPSPYSYTITVNGWRPDQGYVAHPSFQETDHFGEANKYLLSVDKTPILWDVIDI</sequence>
<dbReference type="PROSITE" id="PS00130">
    <property type="entry name" value="U_DNA_GLYCOSYLASE"/>
    <property type="match status" value="1"/>
</dbReference>
<dbReference type="InterPro" id="IPR018085">
    <property type="entry name" value="Ura-DNA_Glyclase_AS"/>
</dbReference>
<dbReference type="Pfam" id="PF03167">
    <property type="entry name" value="UDG"/>
    <property type="match status" value="1"/>
</dbReference>
<name>A0A6C0CAX3_9ZZZZ</name>
<organism evidence="6">
    <name type="scientific">viral metagenome</name>
    <dbReference type="NCBI Taxonomy" id="1070528"/>
    <lineage>
        <taxon>unclassified sequences</taxon>
        <taxon>metagenomes</taxon>
        <taxon>organismal metagenomes</taxon>
    </lineage>
</organism>
<keyword evidence="2" id="KW-0227">DNA damage</keyword>
<dbReference type="CDD" id="cd10027">
    <property type="entry name" value="UDG-F1-like"/>
    <property type="match status" value="1"/>
</dbReference>
<dbReference type="PANTHER" id="PTHR11264">
    <property type="entry name" value="URACIL-DNA GLYCOSYLASE"/>
    <property type="match status" value="1"/>
</dbReference>
<protein>
    <recommendedName>
        <fullName evidence="5">Uracil-DNA glycosylase-like domain-containing protein</fullName>
    </recommendedName>
</protein>
<keyword evidence="4" id="KW-0234">DNA repair</keyword>
<evidence type="ECO:0000259" key="5">
    <source>
        <dbReference type="Pfam" id="PF03167"/>
    </source>
</evidence>
<reference evidence="6" key="1">
    <citation type="journal article" date="2020" name="Nature">
        <title>Giant virus diversity and host interactions through global metagenomics.</title>
        <authorList>
            <person name="Schulz F."/>
            <person name="Roux S."/>
            <person name="Paez-Espino D."/>
            <person name="Jungbluth S."/>
            <person name="Walsh D.A."/>
            <person name="Denef V.J."/>
            <person name="McMahon K.D."/>
            <person name="Konstantinidis K.T."/>
            <person name="Eloe-Fadrosh E.A."/>
            <person name="Kyrpides N.C."/>
            <person name="Woyke T."/>
        </authorList>
    </citation>
    <scope>NUCLEOTIDE SEQUENCE</scope>
    <source>
        <strain evidence="6">GVMAG-M-3300020192-26</strain>
    </source>
</reference>
<dbReference type="EMBL" id="MN739374">
    <property type="protein sequence ID" value="QHT01493.1"/>
    <property type="molecule type" value="Genomic_DNA"/>
</dbReference>
<evidence type="ECO:0000256" key="2">
    <source>
        <dbReference type="ARBA" id="ARBA00022763"/>
    </source>
</evidence>
<dbReference type="AlphaFoldDB" id="A0A6C0CAX3"/>
<dbReference type="Gene3D" id="3.40.470.10">
    <property type="entry name" value="Uracil-DNA glycosylase-like domain"/>
    <property type="match status" value="1"/>
</dbReference>